<protein>
    <submittedName>
        <fullName evidence="2">Uncharacterized protein</fullName>
    </submittedName>
</protein>
<comment type="caution">
    <text evidence="2">The sequence shown here is derived from an EMBL/GenBank/DDBJ whole genome shotgun (WGS) entry which is preliminary data.</text>
</comment>
<evidence type="ECO:0000313" key="2">
    <source>
        <dbReference type="EMBL" id="RRT55037.1"/>
    </source>
</evidence>
<dbReference type="AlphaFoldDB" id="A0A426YTJ1"/>
<gene>
    <name evidence="2" type="ORF">B296_00048746</name>
</gene>
<proteinExistence type="predicted"/>
<reference evidence="2 3" key="1">
    <citation type="journal article" date="2014" name="Agronomy (Basel)">
        <title>A Draft Genome Sequence for Ensete ventricosum, the Drought-Tolerant Tree Against Hunger.</title>
        <authorList>
            <person name="Harrison J."/>
            <person name="Moore K.A."/>
            <person name="Paszkiewicz K."/>
            <person name="Jones T."/>
            <person name="Grant M."/>
            <person name="Ambacheew D."/>
            <person name="Muzemil S."/>
            <person name="Studholme D.J."/>
        </authorList>
    </citation>
    <scope>NUCLEOTIDE SEQUENCE [LARGE SCALE GENOMIC DNA]</scope>
</reference>
<sequence>MIFHMLAYCHNTNLSLLHEALTLVTPSKPACLSIHQRGLGMTDFFGETMKPLPFHRRNEESMLRAEWLEASANDAAAVASERHWVMAVQEKGLGWTSHQLLEHSRWNDISVRWGERERWGDGGWETAKRTRLVSFLPTWVVGNYYDGVSPTRHTESLAMFTRLRCKKPYHERVESTEDKLGGGGGGEAEMSRVPSIALTTALFHNFPSRVSAAAHEKWSGKRNRHAESTEEQVT</sequence>
<feature type="region of interest" description="Disordered" evidence="1">
    <location>
        <begin position="214"/>
        <end position="234"/>
    </location>
</feature>
<accession>A0A426YTJ1</accession>
<evidence type="ECO:0000256" key="1">
    <source>
        <dbReference type="SAM" id="MobiDB-lite"/>
    </source>
</evidence>
<dbReference type="EMBL" id="AMZH03010283">
    <property type="protein sequence ID" value="RRT55037.1"/>
    <property type="molecule type" value="Genomic_DNA"/>
</dbReference>
<organism evidence="2 3">
    <name type="scientific">Ensete ventricosum</name>
    <name type="common">Abyssinian banana</name>
    <name type="synonym">Musa ensete</name>
    <dbReference type="NCBI Taxonomy" id="4639"/>
    <lineage>
        <taxon>Eukaryota</taxon>
        <taxon>Viridiplantae</taxon>
        <taxon>Streptophyta</taxon>
        <taxon>Embryophyta</taxon>
        <taxon>Tracheophyta</taxon>
        <taxon>Spermatophyta</taxon>
        <taxon>Magnoliopsida</taxon>
        <taxon>Liliopsida</taxon>
        <taxon>Zingiberales</taxon>
        <taxon>Musaceae</taxon>
        <taxon>Ensete</taxon>
    </lineage>
</organism>
<dbReference type="Proteomes" id="UP000287651">
    <property type="component" value="Unassembled WGS sequence"/>
</dbReference>
<evidence type="ECO:0000313" key="3">
    <source>
        <dbReference type="Proteomes" id="UP000287651"/>
    </source>
</evidence>
<name>A0A426YTJ1_ENSVE</name>